<name>A0A392TE92_9FABA</name>
<comment type="caution">
    <text evidence="1">The sequence shown here is derived from an EMBL/GenBank/DDBJ whole genome shotgun (WGS) entry which is preliminary data.</text>
</comment>
<dbReference type="Proteomes" id="UP000265520">
    <property type="component" value="Unassembled WGS sequence"/>
</dbReference>
<accession>A0A392TE92</accession>
<proteinExistence type="predicted"/>
<evidence type="ECO:0000313" key="2">
    <source>
        <dbReference type="Proteomes" id="UP000265520"/>
    </source>
</evidence>
<dbReference type="EMBL" id="LXQA010564463">
    <property type="protein sequence ID" value="MCI59483.1"/>
    <property type="molecule type" value="Genomic_DNA"/>
</dbReference>
<evidence type="ECO:0000313" key="1">
    <source>
        <dbReference type="EMBL" id="MCI59483.1"/>
    </source>
</evidence>
<keyword evidence="2" id="KW-1185">Reference proteome</keyword>
<protein>
    <submittedName>
        <fullName evidence="1">Uncharacterized protein</fullName>
    </submittedName>
</protein>
<feature type="non-terminal residue" evidence="1">
    <location>
        <position position="41"/>
    </location>
</feature>
<reference evidence="1 2" key="1">
    <citation type="journal article" date="2018" name="Front. Plant Sci.">
        <title>Red Clover (Trifolium pratense) and Zigzag Clover (T. medium) - A Picture of Genomic Similarities and Differences.</title>
        <authorList>
            <person name="Dluhosova J."/>
            <person name="Istvanek J."/>
            <person name="Nedelnik J."/>
            <person name="Repkova J."/>
        </authorList>
    </citation>
    <scope>NUCLEOTIDE SEQUENCE [LARGE SCALE GENOMIC DNA]</scope>
    <source>
        <strain evidence="2">cv. 10/8</strain>
        <tissue evidence="1">Leaf</tissue>
    </source>
</reference>
<dbReference type="AlphaFoldDB" id="A0A392TE92"/>
<sequence length="41" mass="4260">MASLSKLSRVGEAKLSGCSGCASSVAIESQGRQRRVMECEG</sequence>
<organism evidence="1 2">
    <name type="scientific">Trifolium medium</name>
    <dbReference type="NCBI Taxonomy" id="97028"/>
    <lineage>
        <taxon>Eukaryota</taxon>
        <taxon>Viridiplantae</taxon>
        <taxon>Streptophyta</taxon>
        <taxon>Embryophyta</taxon>
        <taxon>Tracheophyta</taxon>
        <taxon>Spermatophyta</taxon>
        <taxon>Magnoliopsida</taxon>
        <taxon>eudicotyledons</taxon>
        <taxon>Gunneridae</taxon>
        <taxon>Pentapetalae</taxon>
        <taxon>rosids</taxon>
        <taxon>fabids</taxon>
        <taxon>Fabales</taxon>
        <taxon>Fabaceae</taxon>
        <taxon>Papilionoideae</taxon>
        <taxon>50 kb inversion clade</taxon>
        <taxon>NPAAA clade</taxon>
        <taxon>Hologalegina</taxon>
        <taxon>IRL clade</taxon>
        <taxon>Trifolieae</taxon>
        <taxon>Trifolium</taxon>
    </lineage>
</organism>